<reference evidence="2" key="2">
    <citation type="submission" date="2023-08" db="EMBL/GenBank/DDBJ databases">
        <title>Nitrogen cycling bacteria in agricultural field soils.</title>
        <authorList>
            <person name="Jang J."/>
        </authorList>
    </citation>
    <scope>NUCLEOTIDE SEQUENCE</scope>
    <source>
        <strain evidence="2">PS3-36</strain>
    </source>
</reference>
<comment type="caution">
    <text evidence="3">The sequence shown here is derived from an EMBL/GenBank/DDBJ whole genome shotgun (WGS) entry which is preliminary data.</text>
</comment>
<evidence type="ECO:0000313" key="3">
    <source>
        <dbReference type="EMBL" id="TDK59813.1"/>
    </source>
</evidence>
<protein>
    <submittedName>
        <fullName evidence="3">Uncharacterized protein</fullName>
    </submittedName>
</protein>
<evidence type="ECO:0000256" key="1">
    <source>
        <dbReference type="SAM" id="Phobius"/>
    </source>
</evidence>
<gene>
    <name evidence="3" type="ORF">E2K98_17980</name>
    <name evidence="2" type="ORF">RCG21_05520</name>
</gene>
<feature type="transmembrane region" description="Helical" evidence="1">
    <location>
        <begin position="7"/>
        <end position="26"/>
    </location>
</feature>
<organism evidence="3 4">
    <name type="scientific">Bacillus salipaludis</name>
    <dbReference type="NCBI Taxonomy" id="2547811"/>
    <lineage>
        <taxon>Bacteria</taxon>
        <taxon>Bacillati</taxon>
        <taxon>Bacillota</taxon>
        <taxon>Bacilli</taxon>
        <taxon>Bacillales</taxon>
        <taxon>Bacillaceae</taxon>
        <taxon>Bacillus</taxon>
    </lineage>
</organism>
<feature type="transmembrane region" description="Helical" evidence="1">
    <location>
        <begin position="32"/>
        <end position="57"/>
    </location>
</feature>
<keyword evidence="5" id="KW-1185">Reference proteome</keyword>
<keyword evidence="1" id="KW-0812">Transmembrane</keyword>
<proteinExistence type="predicted"/>
<name>A0A4R5VNZ0_9BACI</name>
<dbReference type="Proteomes" id="UP001178888">
    <property type="component" value="Unassembled WGS sequence"/>
</dbReference>
<sequence length="60" mass="6737">MKRENNAALIVFLGIVLFIYMVVNAFRHITVYVVFSSGLTPFIIMAVLILAIVILIVRSL</sequence>
<evidence type="ECO:0000313" key="5">
    <source>
        <dbReference type="Proteomes" id="UP001178888"/>
    </source>
</evidence>
<accession>A0A4R5VNZ0</accession>
<dbReference type="AlphaFoldDB" id="A0A4R5VNZ0"/>
<evidence type="ECO:0000313" key="4">
    <source>
        <dbReference type="Proteomes" id="UP000295132"/>
    </source>
</evidence>
<keyword evidence="1" id="KW-0472">Membrane</keyword>
<dbReference type="EMBL" id="SMYO01000008">
    <property type="protein sequence ID" value="TDK59813.1"/>
    <property type="molecule type" value="Genomic_DNA"/>
</dbReference>
<dbReference type="EMBL" id="JAVGVR010000001">
    <property type="protein sequence ID" value="MDQ6595856.1"/>
    <property type="molecule type" value="Genomic_DNA"/>
</dbReference>
<keyword evidence="1" id="KW-1133">Transmembrane helix</keyword>
<evidence type="ECO:0000313" key="2">
    <source>
        <dbReference type="EMBL" id="MDQ6595856.1"/>
    </source>
</evidence>
<dbReference type="Proteomes" id="UP000295132">
    <property type="component" value="Unassembled WGS sequence"/>
</dbReference>
<dbReference type="RefSeq" id="WP_133336518.1">
    <property type="nucleotide sequence ID" value="NZ_JAVGVR010000001.1"/>
</dbReference>
<reference evidence="3 4" key="1">
    <citation type="submission" date="2019-03" db="EMBL/GenBank/DDBJ databases">
        <title>Bacillus niacini sp. nov. a Nicotinate-Metabolizing Mesophile Isolated from Soil.</title>
        <authorList>
            <person name="Zhang G."/>
        </authorList>
    </citation>
    <scope>NUCLEOTIDE SEQUENCE [LARGE SCALE GENOMIC DNA]</scope>
    <source>
        <strain evidence="3 4">WN066</strain>
    </source>
</reference>